<keyword evidence="2 9" id="KW-0132">Cell division</keyword>
<dbReference type="SUPFAM" id="SSF53244">
    <property type="entry name" value="MurD-like peptide ligases, peptide-binding domain"/>
    <property type="match status" value="1"/>
</dbReference>
<evidence type="ECO:0000256" key="7">
    <source>
        <dbReference type="ARBA" id="ARBA00023306"/>
    </source>
</evidence>
<keyword evidence="5 9" id="KW-0133">Cell shape</keyword>
<keyword evidence="8 9" id="KW-0961">Cell wall biogenesis/degradation</keyword>
<dbReference type="EC" id="6.3.2.45" evidence="9"/>
<dbReference type="Pfam" id="PF08245">
    <property type="entry name" value="Mur_ligase_M"/>
    <property type="match status" value="1"/>
</dbReference>
<keyword evidence="14" id="KW-1185">Reference proteome</keyword>
<keyword evidence="4 9" id="KW-0067">ATP-binding</keyword>
<evidence type="ECO:0000256" key="4">
    <source>
        <dbReference type="ARBA" id="ARBA00022840"/>
    </source>
</evidence>
<reference evidence="13 14" key="1">
    <citation type="submission" date="2021-09" db="EMBL/GenBank/DDBJ databases">
        <title>Lysobacter sp. 13A isolated from the river sediment.</title>
        <authorList>
            <person name="Liu H."/>
            <person name="Li S."/>
            <person name="Mao S."/>
        </authorList>
    </citation>
    <scope>NUCLEOTIDE SEQUENCE [LARGE SCALE GENOMIC DNA]</scope>
    <source>
        <strain evidence="13 14">13A</strain>
    </source>
</reference>
<name>A0ABS7T9W0_9GAMM</name>
<dbReference type="SUPFAM" id="SSF53623">
    <property type="entry name" value="MurD-like peptide ligases, catalytic domain"/>
    <property type="match status" value="1"/>
</dbReference>
<protein>
    <recommendedName>
        <fullName evidence="9">UDP-N-acetylmuramate--L-alanyl-gamma-D-glutamyl-meso-2,6-diaminoheptandioate ligase</fullName>
        <ecNumber evidence="9">6.3.2.45</ecNumber>
    </recommendedName>
    <alternativeName>
        <fullName evidence="9">Murein peptide ligase</fullName>
    </alternativeName>
    <alternativeName>
        <fullName evidence="9">UDP-N-acetylmuramate:L-alanyl-gamma-D-glutamyl-meso-diaminopimelate ligase</fullName>
    </alternativeName>
</protein>
<keyword evidence="3 9" id="KW-0547">Nucleotide-binding</keyword>
<keyword evidence="6 9" id="KW-0573">Peptidoglycan synthesis</keyword>
<dbReference type="Proteomes" id="UP001430954">
    <property type="component" value="Unassembled WGS sequence"/>
</dbReference>
<dbReference type="Gene3D" id="3.40.50.720">
    <property type="entry name" value="NAD(P)-binding Rossmann-like Domain"/>
    <property type="match status" value="1"/>
</dbReference>
<dbReference type="InterPro" id="IPR036565">
    <property type="entry name" value="Mur-like_cat_sf"/>
</dbReference>
<comment type="similarity">
    <text evidence="9">Belongs to the MurCDEF family. Mpl subfamily.</text>
</comment>
<evidence type="ECO:0000256" key="8">
    <source>
        <dbReference type="ARBA" id="ARBA00023316"/>
    </source>
</evidence>
<comment type="function">
    <text evidence="9">Reutilizes the intact tripeptide L-alanyl-gamma-D-glutamyl-meso-diaminopimelate by linking it to UDP-N-acetylmuramate.</text>
</comment>
<accession>A0ABS7T9W0</accession>
<feature type="domain" description="Mur ligase central" evidence="12">
    <location>
        <begin position="108"/>
        <end position="314"/>
    </location>
</feature>
<dbReference type="InterPro" id="IPR036615">
    <property type="entry name" value="Mur_ligase_C_dom_sf"/>
</dbReference>
<dbReference type="PANTHER" id="PTHR43445">
    <property type="entry name" value="UDP-N-ACETYLMURAMATE--L-ALANINE LIGASE-RELATED"/>
    <property type="match status" value="1"/>
</dbReference>
<comment type="cofactor">
    <cofactor evidence="9">
        <name>Mg(2+)</name>
        <dbReference type="ChEBI" id="CHEBI:18420"/>
    </cofactor>
</comment>
<feature type="binding site" evidence="9">
    <location>
        <begin position="110"/>
        <end position="116"/>
    </location>
    <ligand>
        <name>ATP</name>
        <dbReference type="ChEBI" id="CHEBI:30616"/>
    </ligand>
</feature>
<dbReference type="GO" id="GO:0016874">
    <property type="term" value="F:ligase activity"/>
    <property type="evidence" value="ECO:0007669"/>
    <property type="project" value="UniProtKB-KW"/>
</dbReference>
<evidence type="ECO:0000259" key="10">
    <source>
        <dbReference type="Pfam" id="PF01225"/>
    </source>
</evidence>
<dbReference type="HAMAP" id="MF_02020">
    <property type="entry name" value="Mpl"/>
    <property type="match status" value="1"/>
</dbReference>
<dbReference type="InterPro" id="IPR004101">
    <property type="entry name" value="Mur_ligase_C"/>
</dbReference>
<proteinExistence type="inferred from homology"/>
<dbReference type="Gene3D" id="3.40.1190.10">
    <property type="entry name" value="Mur-like, catalytic domain"/>
    <property type="match status" value="1"/>
</dbReference>
<evidence type="ECO:0000256" key="3">
    <source>
        <dbReference type="ARBA" id="ARBA00022741"/>
    </source>
</evidence>
<dbReference type="Gene3D" id="3.90.190.20">
    <property type="entry name" value="Mur ligase, C-terminal domain"/>
    <property type="match status" value="1"/>
</dbReference>
<feature type="domain" description="Mur ligase N-terminal catalytic" evidence="10">
    <location>
        <begin position="3"/>
        <end position="98"/>
    </location>
</feature>
<evidence type="ECO:0000313" key="14">
    <source>
        <dbReference type="Proteomes" id="UP001430954"/>
    </source>
</evidence>
<dbReference type="PANTHER" id="PTHR43445:SF5">
    <property type="entry name" value="UDP-N-ACETYLMURAMATE--L-ALANYL-GAMMA-D-GLUTAMYL-MESO-2,6-DIAMINOHEPTANDIOATE LIGASE"/>
    <property type="match status" value="1"/>
</dbReference>
<evidence type="ECO:0000256" key="5">
    <source>
        <dbReference type="ARBA" id="ARBA00022960"/>
    </source>
</evidence>
<dbReference type="Pfam" id="PF02875">
    <property type="entry name" value="Mur_ligase_C"/>
    <property type="match status" value="1"/>
</dbReference>
<comment type="caution">
    <text evidence="13">The sequence shown here is derived from an EMBL/GenBank/DDBJ whole genome shotgun (WGS) entry which is preliminary data.</text>
</comment>
<dbReference type="RefSeq" id="WP_223677064.1">
    <property type="nucleotide sequence ID" value="NZ_JAINZW010000008.1"/>
</dbReference>
<comment type="catalytic activity">
    <reaction evidence="9">
        <text>UDP-N-acetyl-alpha-D-muramate + L-alanyl-gamma-D-glutamyl-meso-2,6-diaminopimelate + ATP = UDP-N-acetyl-alpha-D-muramoyl-L-alanyl-gamma-D-glutamyl-meso-2,6-diaminopimelate + ADP + phosphate + H(+)</text>
        <dbReference type="Rhea" id="RHEA:29563"/>
        <dbReference type="ChEBI" id="CHEBI:15378"/>
        <dbReference type="ChEBI" id="CHEBI:30616"/>
        <dbReference type="ChEBI" id="CHEBI:43474"/>
        <dbReference type="ChEBI" id="CHEBI:61401"/>
        <dbReference type="ChEBI" id="CHEBI:70757"/>
        <dbReference type="ChEBI" id="CHEBI:83905"/>
        <dbReference type="ChEBI" id="CHEBI:456216"/>
        <dbReference type="EC" id="6.3.2.45"/>
    </reaction>
</comment>
<dbReference type="InterPro" id="IPR013221">
    <property type="entry name" value="Mur_ligase_cen"/>
</dbReference>
<evidence type="ECO:0000256" key="2">
    <source>
        <dbReference type="ARBA" id="ARBA00022618"/>
    </source>
</evidence>
<dbReference type="InterPro" id="IPR005757">
    <property type="entry name" value="Mpl"/>
</dbReference>
<evidence type="ECO:0000259" key="12">
    <source>
        <dbReference type="Pfam" id="PF08245"/>
    </source>
</evidence>
<sequence length="475" mass="50050">MKLHILGIAGTFMGGVAALARELGHQVEGSDQAVYPPMSTQLEQLGIALRQGYDPSNISADCDDVVVGNALSRGNPAVEAVLDAGRRYISGAQWLAEQVLPRREVIAVAGTHGKTTTSTILTYLLQAAGAEPGFLIGGVAEDFGVSARVGTGRAFVVEADEYDTAFFDKRSKFVHYRPRIAILNNLEFDHADIFPDVAAIQRQFHHLVRTVPGSGRLIVNGEDARLAEVLAMGCWTPVDTFGLDAAQAVAGPVHGDRGDAAGDAGAAFTWTARLLAEDGSAFVVIHRGVELGEVRWPLLGRHNVMNALASLAAVAAAGHDVAAILPALADFRSVKRRMELVGTHDGITVYDDFAHHPTAIATTLAGLRAKVGGARIVVAMEPRSNSMRLGAHAEALAPSLADADAVVFLHRPELAWDGGKVVAALRGDGIAVPDADALIDALRARAAAGDHVVFMSNGGFDGAPRRFLQALQTSR</sequence>
<dbReference type="SUPFAM" id="SSF51984">
    <property type="entry name" value="MurCD N-terminal domain"/>
    <property type="match status" value="1"/>
</dbReference>
<feature type="domain" description="Mur ligase C-terminal" evidence="11">
    <location>
        <begin position="336"/>
        <end position="458"/>
    </location>
</feature>
<dbReference type="EMBL" id="JAINZW010000008">
    <property type="protein sequence ID" value="MBZ4040613.1"/>
    <property type="molecule type" value="Genomic_DNA"/>
</dbReference>
<comment type="pathway">
    <text evidence="9">Cell wall biogenesis; peptidoglycan recycling.</text>
</comment>
<evidence type="ECO:0000256" key="1">
    <source>
        <dbReference type="ARBA" id="ARBA00022598"/>
    </source>
</evidence>
<dbReference type="Pfam" id="PF01225">
    <property type="entry name" value="Mur_ligase"/>
    <property type="match status" value="1"/>
</dbReference>
<evidence type="ECO:0000256" key="9">
    <source>
        <dbReference type="HAMAP-Rule" id="MF_02020"/>
    </source>
</evidence>
<keyword evidence="9" id="KW-0460">Magnesium</keyword>
<dbReference type="InterPro" id="IPR000713">
    <property type="entry name" value="Mur_ligase_N"/>
</dbReference>
<keyword evidence="1 9" id="KW-0436">Ligase</keyword>
<gene>
    <name evidence="9" type="primary">mpl</name>
    <name evidence="13" type="ORF">K6753_13830</name>
</gene>
<evidence type="ECO:0000313" key="13">
    <source>
        <dbReference type="EMBL" id="MBZ4040613.1"/>
    </source>
</evidence>
<organism evidence="13 14">
    <name type="scientific">Novilysobacter selenitireducens</name>
    <dbReference type="NCBI Taxonomy" id="2872639"/>
    <lineage>
        <taxon>Bacteria</taxon>
        <taxon>Pseudomonadati</taxon>
        <taxon>Pseudomonadota</taxon>
        <taxon>Gammaproteobacteria</taxon>
        <taxon>Lysobacterales</taxon>
        <taxon>Lysobacteraceae</taxon>
        <taxon>Novilysobacter</taxon>
    </lineage>
</organism>
<evidence type="ECO:0000259" key="11">
    <source>
        <dbReference type="Pfam" id="PF02875"/>
    </source>
</evidence>
<evidence type="ECO:0000256" key="6">
    <source>
        <dbReference type="ARBA" id="ARBA00022984"/>
    </source>
</evidence>
<keyword evidence="7 9" id="KW-0131">Cell cycle</keyword>
<dbReference type="InterPro" id="IPR050061">
    <property type="entry name" value="MurCDEF_pg_biosynth"/>
</dbReference>